<dbReference type="GO" id="GO:0003676">
    <property type="term" value="F:nucleic acid binding"/>
    <property type="evidence" value="ECO:0007669"/>
    <property type="project" value="InterPro"/>
</dbReference>
<dbReference type="InterPro" id="IPR004556">
    <property type="entry name" value="HemK-like"/>
</dbReference>
<comment type="caution">
    <text evidence="7">The sequence shown here is derived from an EMBL/GenBank/DDBJ whole genome shotgun (WGS) entry which is preliminary data.</text>
</comment>
<dbReference type="InterPro" id="IPR007848">
    <property type="entry name" value="Small_mtfrase_dom"/>
</dbReference>
<keyword evidence="3" id="KW-0808">Transferase</keyword>
<protein>
    <recommendedName>
        <fullName evidence="1">peptide chain release factor N(5)-glutamine methyltransferase</fullName>
        <ecNumber evidence="1">2.1.1.297</ecNumber>
    </recommendedName>
</protein>
<evidence type="ECO:0000256" key="4">
    <source>
        <dbReference type="ARBA" id="ARBA00022691"/>
    </source>
</evidence>
<dbReference type="Proteomes" id="UP000178092">
    <property type="component" value="Unassembled WGS sequence"/>
</dbReference>
<dbReference type="InterPro" id="IPR050320">
    <property type="entry name" value="N5-glutamine_MTase"/>
</dbReference>
<dbReference type="InterPro" id="IPR002052">
    <property type="entry name" value="DNA_methylase_N6_adenine_CS"/>
</dbReference>
<dbReference type="PANTHER" id="PTHR18895">
    <property type="entry name" value="HEMK METHYLTRANSFERASE"/>
    <property type="match status" value="1"/>
</dbReference>
<reference evidence="7 8" key="1">
    <citation type="journal article" date="2016" name="Nat. Commun.">
        <title>Thousands of microbial genomes shed light on interconnected biogeochemical processes in an aquifer system.</title>
        <authorList>
            <person name="Anantharaman K."/>
            <person name="Brown C.T."/>
            <person name="Hug L.A."/>
            <person name="Sharon I."/>
            <person name="Castelle C.J."/>
            <person name="Probst A.J."/>
            <person name="Thomas B.C."/>
            <person name="Singh A."/>
            <person name="Wilkins M.J."/>
            <person name="Karaoz U."/>
            <person name="Brodie E.L."/>
            <person name="Williams K.H."/>
            <person name="Hubbard S.S."/>
            <person name="Banfield J.F."/>
        </authorList>
    </citation>
    <scope>NUCLEOTIDE SEQUENCE [LARGE SCALE GENOMIC DNA]</scope>
</reference>
<evidence type="ECO:0000256" key="1">
    <source>
        <dbReference type="ARBA" id="ARBA00012771"/>
    </source>
</evidence>
<dbReference type="NCBIfam" id="TIGR00536">
    <property type="entry name" value="hemK_fam"/>
    <property type="match status" value="1"/>
</dbReference>
<keyword evidence="4" id="KW-0949">S-adenosyl-L-methionine</keyword>
<dbReference type="AlphaFoldDB" id="A0A1G2R6E3"/>
<dbReference type="EMBL" id="MHTV01000006">
    <property type="protein sequence ID" value="OHA67661.1"/>
    <property type="molecule type" value="Genomic_DNA"/>
</dbReference>
<organism evidence="7 8">
    <name type="scientific">Candidatus Wildermuthbacteria bacterium RIFCSPHIGHO2_02_FULL_45_25</name>
    <dbReference type="NCBI Taxonomy" id="1802450"/>
    <lineage>
        <taxon>Bacteria</taxon>
        <taxon>Candidatus Wildermuthiibacteriota</taxon>
    </lineage>
</organism>
<evidence type="ECO:0000256" key="2">
    <source>
        <dbReference type="ARBA" id="ARBA00022603"/>
    </source>
</evidence>
<dbReference type="Pfam" id="PF05175">
    <property type="entry name" value="MTS"/>
    <property type="match status" value="1"/>
</dbReference>
<evidence type="ECO:0000256" key="3">
    <source>
        <dbReference type="ARBA" id="ARBA00022679"/>
    </source>
</evidence>
<accession>A0A1G2R6E3</accession>
<feature type="domain" description="Methyltransferase small" evidence="6">
    <location>
        <begin position="86"/>
        <end position="164"/>
    </location>
</feature>
<dbReference type="EC" id="2.1.1.297" evidence="1"/>
<keyword evidence="2" id="KW-0489">Methyltransferase</keyword>
<evidence type="ECO:0000256" key="5">
    <source>
        <dbReference type="ARBA" id="ARBA00048391"/>
    </source>
</evidence>
<sequence length="257" mass="29865">MDDQLQKEICWLLEEKYEGKLTPEAQKDIARLERGEHIDYVIGWVDFLECAIDLSFKPLIPRPETEYWTQKAIEEMQQRCAIGNWKSVKILDIFAGSGCVGVAVAKHIPQAAVDFAEKDGKLLEQIRINAQLNSIAPDQYQIIQSDVFSNIIGKYDFILANPPYIPITRKGSVQESVLRQEPREALFGGRDGLEYIRVFLEEAKKFLNPNGVIYMEFDEPEKEKIEEILKQCAYADWQFSKDQYHRWRFLHIFISSK</sequence>
<dbReference type="GO" id="GO:0032259">
    <property type="term" value="P:methylation"/>
    <property type="evidence" value="ECO:0007669"/>
    <property type="project" value="UniProtKB-KW"/>
</dbReference>
<dbReference type="Gene3D" id="3.40.50.150">
    <property type="entry name" value="Vaccinia Virus protein VP39"/>
    <property type="match status" value="1"/>
</dbReference>
<evidence type="ECO:0000259" key="6">
    <source>
        <dbReference type="Pfam" id="PF05175"/>
    </source>
</evidence>
<name>A0A1G2R6E3_9BACT</name>
<dbReference type="InterPro" id="IPR029063">
    <property type="entry name" value="SAM-dependent_MTases_sf"/>
</dbReference>
<dbReference type="PROSITE" id="PS00092">
    <property type="entry name" value="N6_MTASE"/>
    <property type="match status" value="1"/>
</dbReference>
<dbReference type="SUPFAM" id="SSF53335">
    <property type="entry name" value="S-adenosyl-L-methionine-dependent methyltransferases"/>
    <property type="match status" value="1"/>
</dbReference>
<dbReference type="PANTHER" id="PTHR18895:SF74">
    <property type="entry name" value="MTRF1L RELEASE FACTOR GLUTAMINE METHYLTRANSFERASE"/>
    <property type="match status" value="1"/>
</dbReference>
<evidence type="ECO:0000313" key="8">
    <source>
        <dbReference type="Proteomes" id="UP000178092"/>
    </source>
</evidence>
<dbReference type="GO" id="GO:0102559">
    <property type="term" value="F:peptide chain release factor N(5)-glutamine methyltransferase activity"/>
    <property type="evidence" value="ECO:0007669"/>
    <property type="project" value="UniProtKB-EC"/>
</dbReference>
<comment type="catalytic activity">
    <reaction evidence="5">
        <text>L-glutaminyl-[peptide chain release factor] + S-adenosyl-L-methionine = N(5)-methyl-L-glutaminyl-[peptide chain release factor] + S-adenosyl-L-homocysteine + H(+)</text>
        <dbReference type="Rhea" id="RHEA:42896"/>
        <dbReference type="Rhea" id="RHEA-COMP:10271"/>
        <dbReference type="Rhea" id="RHEA-COMP:10272"/>
        <dbReference type="ChEBI" id="CHEBI:15378"/>
        <dbReference type="ChEBI" id="CHEBI:30011"/>
        <dbReference type="ChEBI" id="CHEBI:57856"/>
        <dbReference type="ChEBI" id="CHEBI:59789"/>
        <dbReference type="ChEBI" id="CHEBI:61891"/>
        <dbReference type="EC" id="2.1.1.297"/>
    </reaction>
</comment>
<dbReference type="CDD" id="cd02440">
    <property type="entry name" value="AdoMet_MTases"/>
    <property type="match status" value="1"/>
</dbReference>
<evidence type="ECO:0000313" key="7">
    <source>
        <dbReference type="EMBL" id="OHA67661.1"/>
    </source>
</evidence>
<gene>
    <name evidence="7" type="ORF">A3C04_01955</name>
</gene>
<proteinExistence type="predicted"/>